<keyword evidence="12" id="KW-1185">Reference proteome</keyword>
<keyword evidence="5" id="KW-0346">Stress response</keyword>
<evidence type="ECO:0000256" key="4">
    <source>
        <dbReference type="ARBA" id="ARBA00022840"/>
    </source>
</evidence>
<evidence type="ECO:0000256" key="5">
    <source>
        <dbReference type="HAMAP-Rule" id="MF_01494"/>
    </source>
</evidence>
<dbReference type="InterPro" id="IPR011545">
    <property type="entry name" value="DEAD/DEAH_box_helicase_dom"/>
</dbReference>
<comment type="subcellular location">
    <subcellularLocation>
        <location evidence="5">Cytoplasm</location>
    </subcellularLocation>
</comment>
<dbReference type="SMART" id="SM00487">
    <property type="entry name" value="DEXDc"/>
    <property type="match status" value="1"/>
</dbReference>
<sequence length="446" mass="51426">MTKFSQYNFNDMVNKSLKEIHFDEPTEVQEAVIPLVNKKKDVIVQSQTGSGKTHAFLLPIVNSITKEPTVQALIATPSRELAYQIYEDTQNMLKNYPEEYNAFIFVGGTDKQRQQKKLQAHQPQIAIGTPGRLWDLIKENDLRIDDVERFIVDEADMTLDMGFLDDVNNIAAKMPEVHETAVFSATIPQKLEPFLKQYMTGPKRVEIQNPNVIAKNVDNWLMFTHGRDKKALIYKLMTLGEPYMALIFANTKKSVNEIYEYLKQQGLNVARIHGGLTPRERKRVMRQIENMEYQFVVATDLAARGIDIKGVSHVINAEIPDDLEFFIHRVGRTGRNGMSGIAITLYNPGEENKVAEIEHMGIKFKPKELKNDEIVDGYDRERRTKRHATTEKLDTKLVGFVKKQKVKKKPGYKKKIKSAINTEKRQQRKIKNRQEQRDLRKARRGK</sequence>
<dbReference type="GO" id="GO:0004386">
    <property type="term" value="F:helicase activity"/>
    <property type="evidence" value="ECO:0007669"/>
    <property type="project" value="UniProtKB-KW"/>
</dbReference>
<feature type="region of interest" description="Disordered" evidence="7">
    <location>
        <begin position="405"/>
        <end position="446"/>
    </location>
</feature>
<dbReference type="HAMAP" id="MF_01494">
    <property type="entry name" value="DEAD_helicase_CshB"/>
    <property type="match status" value="1"/>
</dbReference>
<dbReference type="CDD" id="cd00268">
    <property type="entry name" value="DEADc"/>
    <property type="match status" value="1"/>
</dbReference>
<reference evidence="11 12" key="1">
    <citation type="journal article" date="2019" name="Syst. Appl. Microbiol.">
        <title>Polyphasic characterization of two novel Lactobacillus spp. isolated from blown salami packages: Description of Lactobacillus halodurans sp. nov. and Lactobacillus salsicarnum sp. nov.</title>
        <authorList>
            <person name="Schuster J.A."/>
            <person name="Klingl A."/>
            <person name="Vogel R.F."/>
            <person name="Ehrmann M.A."/>
        </authorList>
    </citation>
    <scope>NUCLEOTIDE SEQUENCE [LARGE SCALE GENOMIC DNA]</scope>
    <source>
        <strain evidence="11 12">TMW 1.2098</strain>
    </source>
</reference>
<evidence type="ECO:0000259" key="8">
    <source>
        <dbReference type="PROSITE" id="PS51192"/>
    </source>
</evidence>
<dbReference type="PROSITE" id="PS51192">
    <property type="entry name" value="HELICASE_ATP_BIND_1"/>
    <property type="match status" value="1"/>
</dbReference>
<dbReference type="Pfam" id="PF00271">
    <property type="entry name" value="Helicase_C"/>
    <property type="match status" value="1"/>
</dbReference>
<dbReference type="Proteomes" id="UP000436655">
    <property type="component" value="Unassembled WGS sequence"/>
</dbReference>
<keyword evidence="4 5" id="KW-0067">ATP-binding</keyword>
<feature type="short sequence motif" description="Q motif" evidence="6">
    <location>
        <begin position="2"/>
        <end position="30"/>
    </location>
</feature>
<comment type="catalytic activity">
    <reaction evidence="5">
        <text>ATP + H2O = ADP + phosphate + H(+)</text>
        <dbReference type="Rhea" id="RHEA:13065"/>
        <dbReference type="ChEBI" id="CHEBI:15377"/>
        <dbReference type="ChEBI" id="CHEBI:15378"/>
        <dbReference type="ChEBI" id="CHEBI:30616"/>
        <dbReference type="ChEBI" id="CHEBI:43474"/>
        <dbReference type="ChEBI" id="CHEBI:456216"/>
        <dbReference type="EC" id="3.6.4.13"/>
    </reaction>
</comment>
<keyword evidence="5" id="KW-0963">Cytoplasm</keyword>
<dbReference type="PROSITE" id="PS51195">
    <property type="entry name" value="Q_MOTIF"/>
    <property type="match status" value="1"/>
</dbReference>
<dbReference type="PROSITE" id="PS51194">
    <property type="entry name" value="HELICASE_CTER"/>
    <property type="match status" value="1"/>
</dbReference>
<comment type="similarity">
    <text evidence="5">Belongs to the DEAD box helicase family. CshB subfamily.</text>
</comment>
<dbReference type="CDD" id="cd18787">
    <property type="entry name" value="SF2_C_DEAD"/>
    <property type="match status" value="1"/>
</dbReference>
<comment type="function">
    <text evidence="5">Probable DEAD-box RNA helicase. May work in conjunction with the cold shock proteins to ensure proper initiation of transcription at low and optimal temperatures.</text>
</comment>
<evidence type="ECO:0000259" key="10">
    <source>
        <dbReference type="PROSITE" id="PS51195"/>
    </source>
</evidence>
<accession>A0ABW9P6I2</accession>
<dbReference type="EC" id="3.6.4.13" evidence="5"/>
<keyword evidence="5" id="KW-0694">RNA-binding</keyword>
<dbReference type="InterPro" id="IPR027417">
    <property type="entry name" value="P-loop_NTPase"/>
</dbReference>
<evidence type="ECO:0000313" key="11">
    <source>
        <dbReference type="EMBL" id="MQS44787.1"/>
    </source>
</evidence>
<protein>
    <recommendedName>
        <fullName evidence="5">DEAD-box ATP-dependent RNA helicase CshB</fullName>
        <ecNumber evidence="5">3.6.4.13</ecNumber>
    </recommendedName>
</protein>
<evidence type="ECO:0000256" key="7">
    <source>
        <dbReference type="SAM" id="MobiDB-lite"/>
    </source>
</evidence>
<keyword evidence="2 5" id="KW-0378">Hydrolase</keyword>
<dbReference type="PANTHER" id="PTHR47959">
    <property type="entry name" value="ATP-DEPENDENT RNA HELICASE RHLE-RELATED"/>
    <property type="match status" value="1"/>
</dbReference>
<name>A0ABW9P6I2_9LACO</name>
<dbReference type="InterPro" id="IPR014001">
    <property type="entry name" value="Helicase_ATP-bd"/>
</dbReference>
<evidence type="ECO:0000313" key="12">
    <source>
        <dbReference type="Proteomes" id="UP000436655"/>
    </source>
</evidence>
<evidence type="ECO:0000256" key="2">
    <source>
        <dbReference type="ARBA" id="ARBA00022801"/>
    </source>
</evidence>
<dbReference type="EMBL" id="VDFN01000003">
    <property type="protein sequence ID" value="MQS44787.1"/>
    <property type="molecule type" value="Genomic_DNA"/>
</dbReference>
<dbReference type="PANTHER" id="PTHR47959:SF1">
    <property type="entry name" value="ATP-DEPENDENT RNA HELICASE DBPA"/>
    <property type="match status" value="1"/>
</dbReference>
<feature type="compositionally biased region" description="Basic residues" evidence="7">
    <location>
        <begin position="405"/>
        <end position="417"/>
    </location>
</feature>
<feature type="domain" description="DEAD-box RNA helicase Q" evidence="10">
    <location>
        <begin position="2"/>
        <end position="30"/>
    </location>
</feature>
<dbReference type="RefSeq" id="WP_125704998.1">
    <property type="nucleotide sequence ID" value="NZ_JBHTOO010000028.1"/>
</dbReference>
<keyword evidence="1 5" id="KW-0547">Nucleotide-binding</keyword>
<dbReference type="SMART" id="SM00490">
    <property type="entry name" value="HELICc"/>
    <property type="match status" value="1"/>
</dbReference>
<dbReference type="Pfam" id="PF00270">
    <property type="entry name" value="DEAD"/>
    <property type="match status" value="1"/>
</dbReference>
<evidence type="ECO:0000259" key="9">
    <source>
        <dbReference type="PROSITE" id="PS51194"/>
    </source>
</evidence>
<dbReference type="InterPro" id="IPR050079">
    <property type="entry name" value="DEAD_box_RNA_helicase"/>
</dbReference>
<evidence type="ECO:0000256" key="3">
    <source>
        <dbReference type="ARBA" id="ARBA00022806"/>
    </source>
</evidence>
<keyword evidence="3 5" id="KW-0347">Helicase</keyword>
<dbReference type="SUPFAM" id="SSF52540">
    <property type="entry name" value="P-loop containing nucleoside triphosphate hydrolases"/>
    <property type="match status" value="1"/>
</dbReference>
<organism evidence="11 12">
    <name type="scientific">Companilactobacillus mishanensis</name>
    <dbReference type="NCBI Taxonomy" id="2486008"/>
    <lineage>
        <taxon>Bacteria</taxon>
        <taxon>Bacillati</taxon>
        <taxon>Bacillota</taxon>
        <taxon>Bacilli</taxon>
        <taxon>Lactobacillales</taxon>
        <taxon>Lactobacillaceae</taxon>
        <taxon>Companilactobacillus</taxon>
    </lineage>
</organism>
<gene>
    <name evidence="5" type="primary">cshB</name>
    <name evidence="11" type="ORF">FHL03_04730</name>
</gene>
<dbReference type="InterPro" id="IPR030881">
    <property type="entry name" value="CshB"/>
</dbReference>
<dbReference type="InterPro" id="IPR001650">
    <property type="entry name" value="Helicase_C-like"/>
</dbReference>
<evidence type="ECO:0000256" key="6">
    <source>
        <dbReference type="PROSITE-ProRule" id="PRU00552"/>
    </source>
</evidence>
<proteinExistence type="inferred from homology"/>
<evidence type="ECO:0000256" key="1">
    <source>
        <dbReference type="ARBA" id="ARBA00022741"/>
    </source>
</evidence>
<feature type="domain" description="Helicase C-terminal" evidence="9">
    <location>
        <begin position="228"/>
        <end position="375"/>
    </location>
</feature>
<feature type="domain" description="Helicase ATP-binding" evidence="8">
    <location>
        <begin position="33"/>
        <end position="205"/>
    </location>
</feature>
<comment type="caution">
    <text evidence="11">The sequence shown here is derived from an EMBL/GenBank/DDBJ whole genome shotgun (WGS) entry which is preliminary data.</text>
</comment>
<dbReference type="InterPro" id="IPR014014">
    <property type="entry name" value="RNA_helicase_DEAD_Q_motif"/>
</dbReference>
<dbReference type="Gene3D" id="3.40.50.300">
    <property type="entry name" value="P-loop containing nucleotide triphosphate hydrolases"/>
    <property type="match status" value="2"/>
</dbReference>
<dbReference type="InterPro" id="IPR044742">
    <property type="entry name" value="DEAD/DEAH_RhlB"/>
</dbReference>